<dbReference type="InterPro" id="IPR011944">
    <property type="entry name" value="Steroid_delta5-4_isomerase"/>
</dbReference>
<gene>
    <name evidence="1" type="ORF">BAU18_001965</name>
</gene>
<reference evidence="2" key="1">
    <citation type="submission" date="2016-06" db="EMBL/GenBank/DDBJ databases">
        <title>Four novel species of enterococci isolated from chicken manure.</title>
        <authorList>
            <person name="Van Tyne D."/>
        </authorList>
    </citation>
    <scope>NUCLEOTIDE SEQUENCE [LARGE SCALE GENOMIC DNA]</scope>
    <source>
        <strain evidence="2">JM9A</strain>
    </source>
</reference>
<dbReference type="EMBL" id="MAEI02000001">
    <property type="protein sequence ID" value="MEO1782371.1"/>
    <property type="molecule type" value="Genomic_DNA"/>
</dbReference>
<comment type="caution">
    <text evidence="1">The sequence shown here is derived from an EMBL/GenBank/DDBJ whole genome shotgun (WGS) entry which is preliminary data.</text>
</comment>
<protein>
    <recommendedName>
        <fullName evidence="3">DUF4440 domain-containing protein</fullName>
    </recommendedName>
</protein>
<dbReference type="NCBIfam" id="TIGR02246">
    <property type="entry name" value="SgcJ/EcaC family oxidoreductase"/>
    <property type="match status" value="1"/>
</dbReference>
<evidence type="ECO:0000313" key="1">
    <source>
        <dbReference type="EMBL" id="MEO1782371.1"/>
    </source>
</evidence>
<dbReference type="InterPro" id="IPR032710">
    <property type="entry name" value="NTF2-like_dom_sf"/>
</dbReference>
<organism evidence="1 2">
    <name type="scientific">Enterococcus diestrammenae</name>
    <dbReference type="NCBI Taxonomy" id="1155073"/>
    <lineage>
        <taxon>Bacteria</taxon>
        <taxon>Bacillati</taxon>
        <taxon>Bacillota</taxon>
        <taxon>Bacilli</taxon>
        <taxon>Lactobacillales</taxon>
        <taxon>Enterococcaceae</taxon>
        <taxon>Enterococcus</taxon>
    </lineage>
</organism>
<evidence type="ECO:0008006" key="3">
    <source>
        <dbReference type="Google" id="ProtNLM"/>
    </source>
</evidence>
<reference evidence="1 2" key="2">
    <citation type="submission" date="2024-02" db="EMBL/GenBank/DDBJ databases">
        <title>The Genome Sequence of Enterococcus diestrammenae JM9A.</title>
        <authorList>
            <person name="Earl A."/>
            <person name="Manson A."/>
            <person name="Gilmore M."/>
            <person name="Sanders J."/>
            <person name="Shea T."/>
            <person name="Howe W."/>
            <person name="Livny J."/>
            <person name="Cuomo C."/>
            <person name="Neafsey D."/>
            <person name="Birren B."/>
        </authorList>
    </citation>
    <scope>NUCLEOTIDE SEQUENCE [LARGE SCALE GENOMIC DNA]</scope>
    <source>
        <strain evidence="1 2">JM9A</strain>
    </source>
</reference>
<dbReference type="Gene3D" id="3.10.450.50">
    <property type="match status" value="1"/>
</dbReference>
<sequence length="142" mass="16405">MKEAEQLFTKVRKAWHEGNSRNFATCFANDGTLIAFDGTFVKGKQAIFTYAQRLFAAEEDQTYQSVLVETQLLTANVVLMRCHTGKIKRETGRISRERLAYLTLIMQKKAVWEVVLMQYTPAHFDTPGQRTAFRYELEESLD</sequence>
<keyword evidence="2" id="KW-1185">Reference proteome</keyword>
<dbReference type="Proteomes" id="UP001429357">
    <property type="component" value="Unassembled WGS sequence"/>
</dbReference>
<evidence type="ECO:0000313" key="2">
    <source>
        <dbReference type="Proteomes" id="UP001429357"/>
    </source>
</evidence>
<accession>A0ABV0F2T7</accession>
<dbReference type="SUPFAM" id="SSF54427">
    <property type="entry name" value="NTF2-like"/>
    <property type="match status" value="1"/>
</dbReference>
<name>A0ABV0F2T7_9ENTE</name>
<proteinExistence type="predicted"/>
<dbReference type="RefSeq" id="WP_161869081.1">
    <property type="nucleotide sequence ID" value="NZ_JAQFAM010000008.1"/>
</dbReference>